<dbReference type="PANTHER" id="PTHR46108">
    <property type="entry name" value="BLUE CHEESE"/>
    <property type="match status" value="1"/>
</dbReference>
<accession>A0AAV8WI96</accession>
<keyword evidence="1" id="KW-0853">WD repeat</keyword>
<gene>
    <name evidence="2" type="ORF">NQ314_021365</name>
</gene>
<keyword evidence="3" id="KW-1185">Reference proteome</keyword>
<dbReference type="PANTHER" id="PTHR46108:SF4">
    <property type="entry name" value="BLUE CHEESE"/>
    <property type="match status" value="1"/>
</dbReference>
<evidence type="ECO:0000313" key="2">
    <source>
        <dbReference type="EMBL" id="KAJ8926279.1"/>
    </source>
</evidence>
<reference evidence="2" key="1">
    <citation type="journal article" date="2023" name="Insect Mol. Biol.">
        <title>Genome sequencing provides insights into the evolution of gene families encoding plant cell wall-degrading enzymes in longhorned beetles.</title>
        <authorList>
            <person name="Shin N.R."/>
            <person name="Okamura Y."/>
            <person name="Kirsch R."/>
            <person name="Pauchet Y."/>
        </authorList>
    </citation>
    <scope>NUCLEOTIDE SEQUENCE</scope>
    <source>
        <strain evidence="2">RBIC_L_NR</strain>
    </source>
</reference>
<evidence type="ECO:0000256" key="1">
    <source>
        <dbReference type="ARBA" id="ARBA00022574"/>
    </source>
</evidence>
<dbReference type="AlphaFoldDB" id="A0AAV8WI96"/>
<dbReference type="InterPro" id="IPR051944">
    <property type="entry name" value="BEACH_domain_protein"/>
</dbReference>
<dbReference type="Proteomes" id="UP001162156">
    <property type="component" value="Unassembled WGS sequence"/>
</dbReference>
<proteinExistence type="predicted"/>
<comment type="caution">
    <text evidence="2">The sequence shown here is derived from an EMBL/GenBank/DDBJ whole genome shotgun (WGS) entry which is preliminary data.</text>
</comment>
<protein>
    <submittedName>
        <fullName evidence="2">Uncharacterized protein</fullName>
    </submittedName>
</protein>
<organism evidence="2 3">
    <name type="scientific">Rhamnusium bicolor</name>
    <dbReference type="NCBI Taxonomy" id="1586634"/>
    <lineage>
        <taxon>Eukaryota</taxon>
        <taxon>Metazoa</taxon>
        <taxon>Ecdysozoa</taxon>
        <taxon>Arthropoda</taxon>
        <taxon>Hexapoda</taxon>
        <taxon>Insecta</taxon>
        <taxon>Pterygota</taxon>
        <taxon>Neoptera</taxon>
        <taxon>Endopterygota</taxon>
        <taxon>Coleoptera</taxon>
        <taxon>Polyphaga</taxon>
        <taxon>Cucujiformia</taxon>
        <taxon>Chrysomeloidea</taxon>
        <taxon>Cerambycidae</taxon>
        <taxon>Lepturinae</taxon>
        <taxon>Rhagiini</taxon>
        <taxon>Rhamnusium</taxon>
    </lineage>
</organism>
<name>A0AAV8WI96_9CUCU</name>
<evidence type="ECO:0000313" key="3">
    <source>
        <dbReference type="Proteomes" id="UP001162156"/>
    </source>
</evidence>
<sequence length="90" mass="10050">MNKYVFGSSPTCDMNEKFWDILAFCHQVSMLMVSEIRKRASNQSTEAASCAIAKFLEIENCEESSNGWMLLSTLNLLAAGDSTLVQVTYK</sequence>
<dbReference type="EMBL" id="JANEYF010005943">
    <property type="protein sequence ID" value="KAJ8926279.1"/>
    <property type="molecule type" value="Genomic_DNA"/>
</dbReference>